<feature type="domain" description="GST N-terminal" evidence="4">
    <location>
        <begin position="4"/>
        <end position="87"/>
    </location>
</feature>
<protein>
    <recommendedName>
        <fullName evidence="1">glutathione transferase</fullName>
        <ecNumber evidence="1">2.5.1.18</ecNumber>
    </recommendedName>
</protein>
<dbReference type="OrthoDB" id="9813092at2"/>
<evidence type="ECO:0000256" key="2">
    <source>
        <dbReference type="ARBA" id="ARBA00022679"/>
    </source>
</evidence>
<dbReference type="InterPro" id="IPR036249">
    <property type="entry name" value="Thioredoxin-like_sf"/>
</dbReference>
<dbReference type="PROSITE" id="PS50404">
    <property type="entry name" value="GST_NTER"/>
    <property type="match status" value="1"/>
</dbReference>
<dbReference type="InterPro" id="IPR050983">
    <property type="entry name" value="GST_Omega/HSP26"/>
</dbReference>
<organism evidence="6 7">
    <name type="scientific">Rhizobium hainanense</name>
    <dbReference type="NCBI Taxonomy" id="52131"/>
    <lineage>
        <taxon>Bacteria</taxon>
        <taxon>Pseudomonadati</taxon>
        <taxon>Pseudomonadota</taxon>
        <taxon>Alphaproteobacteria</taxon>
        <taxon>Hyphomicrobiales</taxon>
        <taxon>Rhizobiaceae</taxon>
        <taxon>Rhizobium/Agrobacterium group</taxon>
        <taxon>Rhizobium</taxon>
    </lineage>
</organism>
<keyword evidence="7" id="KW-1185">Reference proteome</keyword>
<evidence type="ECO:0000259" key="5">
    <source>
        <dbReference type="PROSITE" id="PS50405"/>
    </source>
</evidence>
<evidence type="ECO:0000256" key="3">
    <source>
        <dbReference type="ARBA" id="ARBA00047960"/>
    </source>
</evidence>
<reference evidence="7" key="1">
    <citation type="submission" date="2016-08" db="EMBL/GenBank/DDBJ databases">
        <authorList>
            <person name="Varghese N."/>
            <person name="Submissions Spin"/>
        </authorList>
    </citation>
    <scope>NUCLEOTIDE SEQUENCE [LARGE SCALE GENOMIC DNA]</scope>
    <source>
        <strain evidence="7">CCBAU 57015</strain>
    </source>
</reference>
<feature type="domain" description="GST C-terminal" evidence="5">
    <location>
        <begin position="92"/>
        <end position="215"/>
    </location>
</feature>
<name>A0A1C3V611_9HYPH</name>
<dbReference type="CDD" id="cd00299">
    <property type="entry name" value="GST_C_family"/>
    <property type="match status" value="1"/>
</dbReference>
<proteinExistence type="predicted"/>
<dbReference type="EMBL" id="FMAC01000004">
    <property type="protein sequence ID" value="SCB23131.1"/>
    <property type="molecule type" value="Genomic_DNA"/>
</dbReference>
<dbReference type="InterPro" id="IPR004046">
    <property type="entry name" value="GST_C"/>
</dbReference>
<dbReference type="PROSITE" id="PS50405">
    <property type="entry name" value="GST_CTER"/>
    <property type="match status" value="1"/>
</dbReference>
<evidence type="ECO:0000259" key="4">
    <source>
        <dbReference type="PROSITE" id="PS50404"/>
    </source>
</evidence>
<dbReference type="GO" id="GO:0005737">
    <property type="term" value="C:cytoplasm"/>
    <property type="evidence" value="ECO:0007669"/>
    <property type="project" value="TreeGrafter"/>
</dbReference>
<dbReference type="SFLD" id="SFLDS00019">
    <property type="entry name" value="Glutathione_Transferase_(cytos"/>
    <property type="match status" value="1"/>
</dbReference>
<dbReference type="Gene3D" id="3.40.30.10">
    <property type="entry name" value="Glutaredoxin"/>
    <property type="match status" value="1"/>
</dbReference>
<dbReference type="InterPro" id="IPR036282">
    <property type="entry name" value="Glutathione-S-Trfase_C_sf"/>
</dbReference>
<dbReference type="AlphaFoldDB" id="A0A1C3V611"/>
<gene>
    <name evidence="6" type="ORF">GA0061100_104430</name>
</gene>
<dbReference type="STRING" id="52131.GA0061100_104430"/>
<dbReference type="Gene3D" id="1.20.1050.10">
    <property type="match status" value="1"/>
</dbReference>
<accession>A0A1C3V611</accession>
<dbReference type="SUPFAM" id="SSF47616">
    <property type="entry name" value="GST C-terminal domain-like"/>
    <property type="match status" value="1"/>
</dbReference>
<dbReference type="SUPFAM" id="SSF52833">
    <property type="entry name" value="Thioredoxin-like"/>
    <property type="match status" value="1"/>
</dbReference>
<dbReference type="SFLD" id="SFLDG01152">
    <property type="entry name" value="Main.3:_Omega-_and_Tau-like"/>
    <property type="match status" value="1"/>
</dbReference>
<dbReference type="InterPro" id="IPR040079">
    <property type="entry name" value="Glutathione_S-Trfase"/>
</dbReference>
<dbReference type="PANTHER" id="PTHR43968">
    <property type="match status" value="1"/>
</dbReference>
<dbReference type="RefSeq" id="WP_075853652.1">
    <property type="nucleotide sequence ID" value="NZ_FMAC01000004.1"/>
</dbReference>
<evidence type="ECO:0000313" key="6">
    <source>
        <dbReference type="EMBL" id="SCB23131.1"/>
    </source>
</evidence>
<dbReference type="GO" id="GO:0004364">
    <property type="term" value="F:glutathione transferase activity"/>
    <property type="evidence" value="ECO:0007669"/>
    <property type="project" value="UniProtKB-EC"/>
</dbReference>
<sequence>MPDTKLVLVSHHLCPYVQRAAITLAEKGTPFEIRYVDLSAKPDWFLTISPLGKVPLLIVRQDDGAETVLFESAVICEYLEETQPGPRLHPADPLARARHRGWMEFGSSILSDLWGFETAKDEETYEAKRKALADKFARVETELKDGPFFSGEAFSLVDAVFAPIFRYFDVFDTIAPTGVFVGLRRVTAWRAELASRQSVREAVTSDYPDRLKVFLVNHDAWLLKMPPDGSKEIPVKAIA</sequence>
<comment type="catalytic activity">
    <reaction evidence="3">
        <text>RX + glutathione = an S-substituted glutathione + a halide anion + H(+)</text>
        <dbReference type="Rhea" id="RHEA:16437"/>
        <dbReference type="ChEBI" id="CHEBI:15378"/>
        <dbReference type="ChEBI" id="CHEBI:16042"/>
        <dbReference type="ChEBI" id="CHEBI:17792"/>
        <dbReference type="ChEBI" id="CHEBI:57925"/>
        <dbReference type="ChEBI" id="CHEBI:90779"/>
        <dbReference type="EC" id="2.5.1.18"/>
    </reaction>
</comment>
<evidence type="ECO:0000256" key="1">
    <source>
        <dbReference type="ARBA" id="ARBA00012452"/>
    </source>
</evidence>
<dbReference type="Proteomes" id="UP000186228">
    <property type="component" value="Unassembled WGS sequence"/>
</dbReference>
<evidence type="ECO:0000313" key="7">
    <source>
        <dbReference type="Proteomes" id="UP000186228"/>
    </source>
</evidence>
<dbReference type="CDD" id="cd00570">
    <property type="entry name" value="GST_N_family"/>
    <property type="match status" value="1"/>
</dbReference>
<dbReference type="Pfam" id="PF13409">
    <property type="entry name" value="GST_N_2"/>
    <property type="match status" value="1"/>
</dbReference>
<dbReference type="Pfam" id="PF00043">
    <property type="entry name" value="GST_C"/>
    <property type="match status" value="1"/>
</dbReference>
<dbReference type="InterPro" id="IPR004045">
    <property type="entry name" value="Glutathione_S-Trfase_N"/>
</dbReference>
<dbReference type="SFLD" id="SFLDG00358">
    <property type="entry name" value="Main_(cytGST)"/>
    <property type="match status" value="1"/>
</dbReference>
<dbReference type="InterPro" id="IPR045073">
    <property type="entry name" value="Omega/Tau-like"/>
</dbReference>
<dbReference type="InterPro" id="IPR010987">
    <property type="entry name" value="Glutathione-S-Trfase_C-like"/>
</dbReference>
<dbReference type="PANTHER" id="PTHR43968:SF6">
    <property type="entry name" value="GLUTATHIONE S-TRANSFERASE OMEGA"/>
    <property type="match status" value="1"/>
</dbReference>
<dbReference type="EC" id="2.5.1.18" evidence="1"/>
<keyword evidence="2 6" id="KW-0808">Transferase</keyword>